<keyword evidence="2" id="KW-1185">Reference proteome</keyword>
<accession>A0A6N0HSF7</accession>
<gene>
    <name evidence="1" type="ORF">HUE57_02145</name>
</gene>
<protein>
    <submittedName>
        <fullName evidence="1">Uncharacterized protein</fullName>
    </submittedName>
</protein>
<reference evidence="1 2" key="1">
    <citation type="submission" date="2020-05" db="EMBL/GenBank/DDBJ databases">
        <title>Horizontal transmission and recombination maintain forever young bacterial symbiont genomes.</title>
        <authorList>
            <person name="Russell S.L."/>
            <person name="Pepper-Tunick E."/>
            <person name="Svedberg J."/>
            <person name="Byrne A."/>
            <person name="Ruelas Castillo J."/>
            <person name="Vollmers C."/>
            <person name="Beinart R.A."/>
            <person name="Corbett-Detig R."/>
        </authorList>
    </citation>
    <scope>NUCLEOTIDE SEQUENCE [LARGE SCALE GENOMIC DNA]</scope>
    <source>
        <strain evidence="1">Santa_Monica_outfall</strain>
    </source>
</reference>
<sequence length="74" mass="8390">MSVYDWLIMQAFIISWEGQAENAREIAAALSSEVDALHVIYSNHSDRAEEGLETGLRFPMTGSLERSFPVVWIF</sequence>
<organism evidence="1 2">
    <name type="scientific">Candidatus Reidiella endopervernicosa</name>
    <dbReference type="NCBI Taxonomy" id="2738883"/>
    <lineage>
        <taxon>Bacteria</taxon>
        <taxon>Pseudomonadati</taxon>
        <taxon>Pseudomonadota</taxon>
        <taxon>Gammaproteobacteria</taxon>
        <taxon>Candidatus Reidiella</taxon>
    </lineage>
</organism>
<dbReference type="KEGG" id="rev:HUE57_02145"/>
<dbReference type="Proteomes" id="UP000509658">
    <property type="component" value="Chromosome"/>
</dbReference>
<dbReference type="EMBL" id="CP054491">
    <property type="protein sequence ID" value="QKQ25226.1"/>
    <property type="molecule type" value="Genomic_DNA"/>
</dbReference>
<dbReference type="AlphaFoldDB" id="A0A6N0HSF7"/>
<evidence type="ECO:0000313" key="1">
    <source>
        <dbReference type="EMBL" id="QKQ25226.1"/>
    </source>
</evidence>
<proteinExistence type="predicted"/>
<name>A0A6N0HSF7_9GAMM</name>
<evidence type="ECO:0000313" key="2">
    <source>
        <dbReference type="Proteomes" id="UP000509658"/>
    </source>
</evidence>
<dbReference type="RefSeq" id="WP_174672639.1">
    <property type="nucleotide sequence ID" value="NZ_CP054491.1"/>
</dbReference>